<proteinExistence type="predicted"/>
<keyword evidence="1" id="KW-0812">Transmembrane</keyword>
<feature type="transmembrane region" description="Helical" evidence="1">
    <location>
        <begin position="219"/>
        <end position="239"/>
    </location>
</feature>
<evidence type="ECO:0000313" key="3">
    <source>
        <dbReference type="Proteomes" id="UP000305836"/>
    </source>
</evidence>
<dbReference type="OrthoDB" id="5402524at2"/>
<feature type="transmembrane region" description="Helical" evidence="1">
    <location>
        <begin position="57"/>
        <end position="76"/>
    </location>
</feature>
<dbReference type="EMBL" id="SZPZ01000002">
    <property type="protein sequence ID" value="TKK80134.1"/>
    <property type="molecule type" value="Genomic_DNA"/>
</dbReference>
<evidence type="ECO:0000313" key="2">
    <source>
        <dbReference type="EMBL" id="TKK80134.1"/>
    </source>
</evidence>
<dbReference type="SUPFAM" id="SSF81324">
    <property type="entry name" value="Voltage-gated potassium channels"/>
    <property type="match status" value="1"/>
</dbReference>
<evidence type="ECO:0000256" key="1">
    <source>
        <dbReference type="SAM" id="Phobius"/>
    </source>
</evidence>
<keyword evidence="1" id="KW-1133">Transmembrane helix</keyword>
<feature type="transmembrane region" description="Helical" evidence="1">
    <location>
        <begin position="88"/>
        <end position="116"/>
    </location>
</feature>
<accession>A0A4U3LXN4</accession>
<reference evidence="2 3" key="1">
    <citation type="submission" date="2019-04" db="EMBL/GenBank/DDBJ databases">
        <title>Kribbella sp. NEAU-THZ 27 nov., a novel actinomycete isolated from soil.</title>
        <authorList>
            <person name="Duan L."/>
        </authorList>
    </citation>
    <scope>NUCLEOTIDE SEQUENCE [LARGE SCALE GENOMIC DNA]</scope>
    <source>
        <strain evidence="3">NEAU-THZ27</strain>
    </source>
</reference>
<sequence length="240" mass="25320">MSGRQASGYVSSGVGATGAVSGGESGRAVRGEARWPSVAAVLVGILLTLARPKEMRLAPVWVLPGVEVVLLAVLIARDPGRIDKRSSLLRGVSIVVVALLVLDAMVATVRLIAVLIRGGSMTNSPEKLLAAGGVVWLSNLIVFALLYWELDAGGAANRAHRMPRYLDLAFTQQLSPEVARPGWRPGFGDYLYLAMTTSTAFSPTDVMPLALWAKMAMGLQSLISLAVVGLVVARAVNVFT</sequence>
<dbReference type="Proteomes" id="UP000305836">
    <property type="component" value="Unassembled WGS sequence"/>
</dbReference>
<comment type="caution">
    <text evidence="2">The sequence shown here is derived from an EMBL/GenBank/DDBJ whole genome shotgun (WGS) entry which is preliminary data.</text>
</comment>
<name>A0A4U3LXN4_9ACTN</name>
<dbReference type="AlphaFoldDB" id="A0A4U3LXN4"/>
<feature type="transmembrane region" description="Helical" evidence="1">
    <location>
        <begin position="33"/>
        <end position="50"/>
    </location>
</feature>
<gene>
    <name evidence="2" type="ORF">FDA38_17520</name>
</gene>
<feature type="transmembrane region" description="Helical" evidence="1">
    <location>
        <begin position="128"/>
        <end position="148"/>
    </location>
</feature>
<keyword evidence="3" id="KW-1185">Reference proteome</keyword>
<keyword evidence="1" id="KW-0472">Membrane</keyword>
<organism evidence="2 3">
    <name type="scientific">Kribbella jiaozuonensis</name>
    <dbReference type="NCBI Taxonomy" id="2575441"/>
    <lineage>
        <taxon>Bacteria</taxon>
        <taxon>Bacillati</taxon>
        <taxon>Actinomycetota</taxon>
        <taxon>Actinomycetes</taxon>
        <taxon>Propionibacteriales</taxon>
        <taxon>Kribbellaceae</taxon>
        <taxon>Kribbella</taxon>
    </lineage>
</organism>
<protein>
    <submittedName>
        <fullName evidence="2">DUF1345 domain-containing protein</fullName>
    </submittedName>
</protein>